<feature type="transmembrane region" description="Helical" evidence="1">
    <location>
        <begin position="60"/>
        <end position="82"/>
    </location>
</feature>
<evidence type="ECO:0008006" key="5">
    <source>
        <dbReference type="Google" id="ProtNLM"/>
    </source>
</evidence>
<feature type="transmembrane region" description="Helical" evidence="1">
    <location>
        <begin position="180"/>
        <end position="203"/>
    </location>
</feature>
<evidence type="ECO:0000313" key="3">
    <source>
        <dbReference type="EMBL" id="QXJ20920.1"/>
    </source>
</evidence>
<keyword evidence="1" id="KW-0472">Membrane</keyword>
<protein>
    <recommendedName>
        <fullName evidence="5">MFS transporter</fullName>
    </recommendedName>
</protein>
<feature type="transmembrane region" description="Helical" evidence="1">
    <location>
        <begin position="392"/>
        <end position="418"/>
    </location>
</feature>
<accession>A0ABX8QQ46</accession>
<feature type="signal peptide" evidence="2">
    <location>
        <begin position="1"/>
        <end position="32"/>
    </location>
</feature>
<keyword evidence="4" id="KW-1185">Reference proteome</keyword>
<keyword evidence="2" id="KW-0732">Signal</keyword>
<feature type="transmembrane region" description="Helical" evidence="1">
    <location>
        <begin position="117"/>
        <end position="139"/>
    </location>
</feature>
<feature type="transmembrane region" description="Helical" evidence="1">
    <location>
        <begin position="146"/>
        <end position="168"/>
    </location>
</feature>
<dbReference type="EMBL" id="CP059572">
    <property type="protein sequence ID" value="QXJ20920.1"/>
    <property type="molecule type" value="Genomic_DNA"/>
</dbReference>
<feature type="chain" id="PRO_5046995810" description="MFS transporter" evidence="2">
    <location>
        <begin position="33"/>
        <end position="482"/>
    </location>
</feature>
<feature type="transmembrane region" description="Helical" evidence="1">
    <location>
        <begin position="341"/>
        <end position="360"/>
    </location>
</feature>
<keyword evidence="1" id="KW-1133">Transmembrane helix</keyword>
<feature type="transmembrane region" description="Helical" evidence="1">
    <location>
        <begin position="317"/>
        <end position="334"/>
    </location>
</feature>
<dbReference type="RefSeq" id="WP_231334037.1">
    <property type="nucleotide sequence ID" value="NZ_CP059572.1"/>
</dbReference>
<sequence>MNMHAHERPYERPRTRLATAGTLLAAATALPAAVLAVPDTTANVIPAAVDALGLSNGQAAGLLRATGLSLPALLLTIPLAAVATRRLPAWAVLAGGLLVLLAGLGAARFAGSVPQVGIVRAAQGAGAGIALPASLVLVWERRSRPAAALWAGGLAAALLTAMPLALHVVPPPSAAAAPDWHLALAPFPWPALAALIAALLFPLMRDRRRRALPAPRRAERGRLVLPLVPAGGFAFLTVVAADGWSPGARLAVAALALPALLALALTGSRDATAGSPFGCAVVMVTTGLLTYPVAAPLAGLSAVAAHARGDAAGVPPAPFALAGAAALAGALASTRGEPRRAVLTGHGLMLAALPLGLAAPPSGAGLLAPLVPLGTGAGLALAASLRDAGAGAALFGLALCFPAVLTGQLLVLSLQSSWLLRERPVTEAGQVDALTGGYHAWLLVAAACAVLLAAASARAAAGTVRKGAATVPAEASASPGGG</sequence>
<feature type="transmembrane region" description="Helical" evidence="1">
    <location>
        <begin position="89"/>
        <end position="111"/>
    </location>
</feature>
<gene>
    <name evidence="3" type="ORF">AGRA3207_001716</name>
</gene>
<dbReference type="SUPFAM" id="SSF103473">
    <property type="entry name" value="MFS general substrate transporter"/>
    <property type="match status" value="1"/>
</dbReference>
<name>A0ABX8QQ46_9ACTN</name>
<organism evidence="3 4">
    <name type="scientific">Actinomadura graeca</name>
    <dbReference type="NCBI Taxonomy" id="2750812"/>
    <lineage>
        <taxon>Bacteria</taxon>
        <taxon>Bacillati</taxon>
        <taxon>Actinomycetota</taxon>
        <taxon>Actinomycetes</taxon>
        <taxon>Streptosporangiales</taxon>
        <taxon>Thermomonosporaceae</taxon>
        <taxon>Actinomadura</taxon>
    </lineage>
</organism>
<dbReference type="InterPro" id="IPR036259">
    <property type="entry name" value="MFS_trans_sf"/>
</dbReference>
<feature type="transmembrane region" description="Helical" evidence="1">
    <location>
        <begin position="366"/>
        <end position="385"/>
    </location>
</feature>
<feature type="transmembrane region" description="Helical" evidence="1">
    <location>
        <begin position="438"/>
        <end position="457"/>
    </location>
</feature>
<keyword evidence="1" id="KW-0812">Transmembrane</keyword>
<feature type="transmembrane region" description="Helical" evidence="1">
    <location>
        <begin position="223"/>
        <end position="241"/>
    </location>
</feature>
<reference evidence="3" key="1">
    <citation type="submission" date="2020-07" db="EMBL/GenBank/DDBJ databases">
        <authorList>
            <person name="Tarantini F.S."/>
            <person name="Hong K.W."/>
            <person name="Chan K.G."/>
        </authorList>
    </citation>
    <scope>NUCLEOTIDE SEQUENCE</scope>
    <source>
        <strain evidence="3">32-07</strain>
    </source>
</reference>
<evidence type="ECO:0000256" key="1">
    <source>
        <dbReference type="SAM" id="Phobius"/>
    </source>
</evidence>
<feature type="transmembrane region" description="Helical" evidence="1">
    <location>
        <begin position="277"/>
        <end position="305"/>
    </location>
</feature>
<dbReference type="Proteomes" id="UP001049518">
    <property type="component" value="Chromosome"/>
</dbReference>
<proteinExistence type="predicted"/>
<feature type="transmembrane region" description="Helical" evidence="1">
    <location>
        <begin position="247"/>
        <end position="265"/>
    </location>
</feature>
<evidence type="ECO:0000256" key="2">
    <source>
        <dbReference type="SAM" id="SignalP"/>
    </source>
</evidence>
<evidence type="ECO:0000313" key="4">
    <source>
        <dbReference type="Proteomes" id="UP001049518"/>
    </source>
</evidence>